<dbReference type="EMBL" id="UZAN01039743">
    <property type="protein sequence ID" value="VDP67023.1"/>
    <property type="molecule type" value="Genomic_DNA"/>
</dbReference>
<evidence type="ECO:0000259" key="2">
    <source>
        <dbReference type="Pfam" id="PF25356"/>
    </source>
</evidence>
<dbReference type="Pfam" id="PF25356">
    <property type="entry name" value="PH_trem"/>
    <property type="match status" value="1"/>
</dbReference>
<dbReference type="WBParaSite" id="ECPE_0000263401-mRNA-1">
    <property type="protein sequence ID" value="ECPE_0000263401-mRNA-1"/>
    <property type="gene ID" value="ECPE_0000263401"/>
</dbReference>
<accession>A0A183A6P6</accession>
<dbReference type="InterPro" id="IPR057376">
    <property type="entry name" value="PH_trem"/>
</dbReference>
<evidence type="ECO:0000256" key="1">
    <source>
        <dbReference type="SAM" id="MobiDB-lite"/>
    </source>
</evidence>
<reference evidence="3 4" key="2">
    <citation type="submission" date="2018-11" db="EMBL/GenBank/DDBJ databases">
        <authorList>
            <consortium name="Pathogen Informatics"/>
        </authorList>
    </citation>
    <scope>NUCLEOTIDE SEQUENCE [LARGE SCALE GENOMIC DNA]</scope>
    <source>
        <strain evidence="3 4">Egypt</strain>
    </source>
</reference>
<proteinExistence type="predicted"/>
<protein>
    <submittedName>
        <fullName evidence="5">IRS-type PTB domain-containing protein</fullName>
    </submittedName>
</protein>
<gene>
    <name evidence="3" type="ORF">ECPE_LOCUS2631</name>
</gene>
<dbReference type="Proteomes" id="UP000272942">
    <property type="component" value="Unassembled WGS sequence"/>
</dbReference>
<organism evidence="5">
    <name type="scientific">Echinostoma caproni</name>
    <dbReference type="NCBI Taxonomy" id="27848"/>
    <lineage>
        <taxon>Eukaryota</taxon>
        <taxon>Metazoa</taxon>
        <taxon>Spiralia</taxon>
        <taxon>Lophotrochozoa</taxon>
        <taxon>Platyhelminthes</taxon>
        <taxon>Trematoda</taxon>
        <taxon>Digenea</taxon>
        <taxon>Plagiorchiida</taxon>
        <taxon>Echinostomata</taxon>
        <taxon>Echinostomatoidea</taxon>
        <taxon>Echinostomatidae</taxon>
        <taxon>Echinostoma</taxon>
    </lineage>
</organism>
<sequence>MPLHGYRGRKQKSYTNEAGMPIDQKTRQIVFYECDVETVKRVHLKTGENFSREGANQVFERGFRKRQARTVLYCLTDRMRFKKQHTIGHTPFRKQLTYREIKHFFVFPSNPNVFMLCVVDEVTGKKLYEMYRCRPEDVNTICDLTFKASTDPQNILRDITPLRQLSLSSGNFGTEPSGMDYENSRQSSMEQMTNNRDVVNSAPDYNIRIPGGDLIDRELQNGHGSDSPIPFDNDGSNIRQRSPSPPRLKNTNSIYPTDMESKIKGVYSCYELVEPKSTRHNTIDRVDSDVDSFDYTTRLKYPPVMNGMSSSGRSLTRTEVNLSNPRGYDPYELSPNKYLTVQALPNRYSPVNQDKNDTRIIIERDPSMNPSVRKARSATNLNWGDEVTYISYNPVQGTNVSDSGPMYMYITRYESSRDLTSLGPNYSINTRSSRSYTGNQQQYTNWYCE</sequence>
<reference evidence="5" key="1">
    <citation type="submission" date="2016-06" db="UniProtKB">
        <authorList>
            <consortium name="WormBaseParasite"/>
        </authorList>
    </citation>
    <scope>IDENTIFICATION</scope>
</reference>
<feature type="domain" description="Trematode PH-like" evidence="2">
    <location>
        <begin position="26"/>
        <end position="154"/>
    </location>
</feature>
<dbReference type="OrthoDB" id="6240310at2759"/>
<evidence type="ECO:0000313" key="3">
    <source>
        <dbReference type="EMBL" id="VDP67023.1"/>
    </source>
</evidence>
<evidence type="ECO:0000313" key="5">
    <source>
        <dbReference type="WBParaSite" id="ECPE_0000263401-mRNA-1"/>
    </source>
</evidence>
<dbReference type="AlphaFoldDB" id="A0A183A6P6"/>
<evidence type="ECO:0000313" key="4">
    <source>
        <dbReference type="Proteomes" id="UP000272942"/>
    </source>
</evidence>
<keyword evidence="4" id="KW-1185">Reference proteome</keyword>
<feature type="region of interest" description="Disordered" evidence="1">
    <location>
        <begin position="217"/>
        <end position="254"/>
    </location>
</feature>
<name>A0A183A6P6_9TREM</name>